<accession>A0A7I7XPQ3</accession>
<evidence type="ECO:0000256" key="5">
    <source>
        <dbReference type="ARBA" id="ARBA00022989"/>
    </source>
</evidence>
<keyword evidence="9" id="KW-0645">Protease</keyword>
<keyword evidence="3 7" id="KW-0812">Transmembrane</keyword>
<feature type="transmembrane region" description="Helical" evidence="7">
    <location>
        <begin position="107"/>
        <end position="126"/>
    </location>
</feature>
<dbReference type="InterPro" id="IPR022764">
    <property type="entry name" value="Peptidase_S54_rhomboid_dom"/>
</dbReference>
<dbReference type="SUPFAM" id="SSF144091">
    <property type="entry name" value="Rhomboid-like"/>
    <property type="match status" value="1"/>
</dbReference>
<evidence type="ECO:0000313" key="9">
    <source>
        <dbReference type="EMBL" id="BBZ30992.1"/>
    </source>
</evidence>
<organism evidence="9 10">
    <name type="scientific">Mycolicibacterium madagascariense</name>
    <dbReference type="NCBI Taxonomy" id="212765"/>
    <lineage>
        <taxon>Bacteria</taxon>
        <taxon>Bacillati</taxon>
        <taxon>Actinomycetota</taxon>
        <taxon>Actinomycetes</taxon>
        <taxon>Mycobacteriales</taxon>
        <taxon>Mycobacteriaceae</taxon>
        <taxon>Mycolicibacterium</taxon>
    </lineage>
</organism>
<evidence type="ECO:0000256" key="3">
    <source>
        <dbReference type="ARBA" id="ARBA00022692"/>
    </source>
</evidence>
<dbReference type="EMBL" id="AP022610">
    <property type="protein sequence ID" value="BBZ30992.1"/>
    <property type="molecule type" value="Genomic_DNA"/>
</dbReference>
<evidence type="ECO:0000256" key="1">
    <source>
        <dbReference type="ARBA" id="ARBA00004141"/>
    </source>
</evidence>
<dbReference type="InterPro" id="IPR050925">
    <property type="entry name" value="Rhomboid_protease_S54"/>
</dbReference>
<comment type="similarity">
    <text evidence="2">Belongs to the peptidase S54 family.</text>
</comment>
<evidence type="ECO:0000256" key="2">
    <source>
        <dbReference type="ARBA" id="ARBA00009045"/>
    </source>
</evidence>
<dbReference type="GO" id="GO:0006508">
    <property type="term" value="P:proteolysis"/>
    <property type="evidence" value="ECO:0007669"/>
    <property type="project" value="UniProtKB-KW"/>
</dbReference>
<feature type="transmembrane region" description="Helical" evidence="7">
    <location>
        <begin position="133"/>
        <end position="153"/>
    </location>
</feature>
<feature type="transmembrane region" description="Helical" evidence="7">
    <location>
        <begin position="5"/>
        <end position="24"/>
    </location>
</feature>
<dbReference type="Gene3D" id="1.20.1540.10">
    <property type="entry name" value="Rhomboid-like"/>
    <property type="match status" value="1"/>
</dbReference>
<evidence type="ECO:0000313" key="10">
    <source>
        <dbReference type="Proteomes" id="UP000466517"/>
    </source>
</evidence>
<dbReference type="Proteomes" id="UP000466517">
    <property type="component" value="Chromosome"/>
</dbReference>
<gene>
    <name evidence="9" type="ORF">MMAD_52870</name>
</gene>
<proteinExistence type="inferred from homology"/>
<dbReference type="GO" id="GO:0004252">
    <property type="term" value="F:serine-type endopeptidase activity"/>
    <property type="evidence" value="ECO:0007669"/>
    <property type="project" value="InterPro"/>
</dbReference>
<name>A0A7I7XPQ3_9MYCO</name>
<feature type="transmembrane region" description="Helical" evidence="7">
    <location>
        <begin position="159"/>
        <end position="175"/>
    </location>
</feature>
<keyword evidence="5 7" id="KW-1133">Transmembrane helix</keyword>
<dbReference type="Pfam" id="PF01694">
    <property type="entry name" value="Rhomboid"/>
    <property type="match status" value="1"/>
</dbReference>
<keyword evidence="10" id="KW-1185">Reference proteome</keyword>
<sequence length="211" mass="22546">MHAPLATYVLIAANVVMFVLQKAVPGLQRELILWPAGTAYYGEYYRLITSAFLHDGVTHILFNMWALWVIGPALERWLGRTRYVALYALSALGGSVLVYVLTAPNSGTLGASGAIFGLFGATFALARRLNFDVRWIIGLIVINLGITFVVPGISWQGHVGGLLTGAAVGAVFASTPRANRTLVQTAFSVAVLVLFAAVVWWRTVGLLAGGG</sequence>
<dbReference type="GO" id="GO:0016020">
    <property type="term" value="C:membrane"/>
    <property type="evidence" value="ECO:0007669"/>
    <property type="project" value="UniProtKB-SubCell"/>
</dbReference>
<feature type="transmembrane region" description="Helical" evidence="7">
    <location>
        <begin position="182"/>
        <end position="201"/>
    </location>
</feature>
<evidence type="ECO:0000256" key="4">
    <source>
        <dbReference type="ARBA" id="ARBA00022801"/>
    </source>
</evidence>
<feature type="transmembrane region" description="Helical" evidence="7">
    <location>
        <begin position="83"/>
        <end position="101"/>
    </location>
</feature>
<reference evidence="9 10" key="1">
    <citation type="journal article" date="2019" name="Emerg. Microbes Infect.">
        <title>Comprehensive subspecies identification of 175 nontuberculous mycobacteria species based on 7547 genomic profiles.</title>
        <authorList>
            <person name="Matsumoto Y."/>
            <person name="Kinjo T."/>
            <person name="Motooka D."/>
            <person name="Nabeya D."/>
            <person name="Jung N."/>
            <person name="Uechi K."/>
            <person name="Horii T."/>
            <person name="Iida T."/>
            <person name="Fujita J."/>
            <person name="Nakamura S."/>
        </authorList>
    </citation>
    <scope>NUCLEOTIDE SEQUENCE [LARGE SCALE GENOMIC DNA]</scope>
    <source>
        <strain evidence="9 10">JCM 13574</strain>
    </source>
</reference>
<evidence type="ECO:0000256" key="6">
    <source>
        <dbReference type="ARBA" id="ARBA00023136"/>
    </source>
</evidence>
<keyword evidence="6 7" id="KW-0472">Membrane</keyword>
<dbReference type="InterPro" id="IPR035952">
    <property type="entry name" value="Rhomboid-like_sf"/>
</dbReference>
<keyword evidence="4" id="KW-0378">Hydrolase</keyword>
<dbReference type="AlphaFoldDB" id="A0A7I7XPQ3"/>
<dbReference type="PANTHER" id="PTHR43731:SF14">
    <property type="entry name" value="PRESENILIN-ASSOCIATED RHOMBOID-LIKE PROTEIN, MITOCHONDRIAL"/>
    <property type="match status" value="1"/>
</dbReference>
<feature type="transmembrane region" description="Helical" evidence="7">
    <location>
        <begin position="44"/>
        <end position="71"/>
    </location>
</feature>
<protein>
    <submittedName>
        <fullName evidence="9">Rhomboid family intramembrane serine protease</fullName>
    </submittedName>
</protein>
<evidence type="ECO:0000259" key="8">
    <source>
        <dbReference type="Pfam" id="PF01694"/>
    </source>
</evidence>
<comment type="subcellular location">
    <subcellularLocation>
        <location evidence="1">Membrane</location>
        <topology evidence="1">Multi-pass membrane protein</topology>
    </subcellularLocation>
</comment>
<dbReference type="KEGG" id="mmag:MMAD_52870"/>
<feature type="domain" description="Peptidase S54 rhomboid" evidence="8">
    <location>
        <begin position="42"/>
        <end position="173"/>
    </location>
</feature>
<dbReference type="PANTHER" id="PTHR43731">
    <property type="entry name" value="RHOMBOID PROTEASE"/>
    <property type="match status" value="1"/>
</dbReference>
<evidence type="ECO:0000256" key="7">
    <source>
        <dbReference type="SAM" id="Phobius"/>
    </source>
</evidence>